<evidence type="ECO:0000259" key="2">
    <source>
        <dbReference type="Pfam" id="PF13193"/>
    </source>
</evidence>
<dbReference type="PANTHER" id="PTHR43767">
    <property type="entry name" value="LONG-CHAIN-FATTY-ACID--COA LIGASE"/>
    <property type="match status" value="1"/>
</dbReference>
<comment type="caution">
    <text evidence="3">The sequence shown here is derived from an EMBL/GenBank/DDBJ whole genome shotgun (WGS) entry which is preliminary data.</text>
</comment>
<dbReference type="InterPro" id="IPR045851">
    <property type="entry name" value="AMP-bd_C_sf"/>
</dbReference>
<dbReference type="PANTHER" id="PTHR43767:SF7">
    <property type="entry name" value="MEDIUM_LONG-CHAIN-FATTY-ACID--COA LIGASE FADD8"/>
    <property type="match status" value="1"/>
</dbReference>
<accession>A0A7W8Z1S1</accession>
<dbReference type="AlphaFoldDB" id="A0A7W8Z1S1"/>
<feature type="domain" description="AMP-binding enzyme C-terminal" evidence="2">
    <location>
        <begin position="408"/>
        <end position="482"/>
    </location>
</feature>
<keyword evidence="4" id="KW-1185">Reference proteome</keyword>
<dbReference type="EMBL" id="JACHBR010000001">
    <property type="protein sequence ID" value="MBB5625876.1"/>
    <property type="molecule type" value="Genomic_DNA"/>
</dbReference>
<dbReference type="Pfam" id="PF00501">
    <property type="entry name" value="AMP-binding"/>
    <property type="match status" value="1"/>
</dbReference>
<dbReference type="Proteomes" id="UP000588112">
    <property type="component" value="Unassembled WGS sequence"/>
</dbReference>
<sequence length="504" mass="54216">MYQDVLAVDDGRTARTHAELIARGERLANGLDRVGIPPGAAVGILSGNRTEYVEADVALALGRRVRVALNARLHLDDFRYMAADAGLAALFYSAEFEEHAAVLAEESGVLPIAFDAVADGPGEGHSIESLAADAPGDARVRDTDPEGVAWISYTSGTTGRPKGVVLSHQAIREVALNLLLELGPVVPGEQIVLTQPISHGAGYFVLPYLMSGAGVYVMRHFDPEQVWRLSRNPAMRTLKAVPTMLEAILAAEPAAGRAADWGFESIVYGASGIAPALLNLAVERFGPTLVQDYGQSEAPVTITCLQKRDHLDPSARLSAGRPWRSVAVEVRDGDGAPVGPGELGEVYVRGRHLMTGYHGKPAETGEVLRDGWLRTKDLAVTDERGFVFLRGRRDEMINTGGFNVAPREVEDVLATFRNVEEVVVLGMPDERWGDAVTAVVRPAAGTRLDVEELLAFARPRLGIRVPRRVAVWSRIPRNAYGKVDRNAIRAALEGSGQSAESVHG</sequence>
<feature type="domain" description="AMP-dependent synthetase/ligase" evidence="1">
    <location>
        <begin position="4"/>
        <end position="358"/>
    </location>
</feature>
<dbReference type="Pfam" id="PF13193">
    <property type="entry name" value="AMP-binding_C"/>
    <property type="match status" value="1"/>
</dbReference>
<dbReference type="Gene3D" id="3.40.50.12780">
    <property type="entry name" value="N-terminal domain of ligase-like"/>
    <property type="match status" value="1"/>
</dbReference>
<dbReference type="SUPFAM" id="SSF56801">
    <property type="entry name" value="Acetyl-CoA synthetase-like"/>
    <property type="match status" value="1"/>
</dbReference>
<dbReference type="PROSITE" id="PS00455">
    <property type="entry name" value="AMP_BINDING"/>
    <property type="match status" value="1"/>
</dbReference>
<dbReference type="GO" id="GO:0016877">
    <property type="term" value="F:ligase activity, forming carbon-sulfur bonds"/>
    <property type="evidence" value="ECO:0007669"/>
    <property type="project" value="UniProtKB-ARBA"/>
</dbReference>
<dbReference type="InterPro" id="IPR000873">
    <property type="entry name" value="AMP-dep_synth/lig_dom"/>
</dbReference>
<dbReference type="InterPro" id="IPR025110">
    <property type="entry name" value="AMP-bd_C"/>
</dbReference>
<evidence type="ECO:0000313" key="3">
    <source>
        <dbReference type="EMBL" id="MBB5625876.1"/>
    </source>
</evidence>
<dbReference type="InterPro" id="IPR020845">
    <property type="entry name" value="AMP-binding_CS"/>
</dbReference>
<evidence type="ECO:0000313" key="4">
    <source>
        <dbReference type="Proteomes" id="UP000588112"/>
    </source>
</evidence>
<dbReference type="Gene3D" id="3.30.300.30">
    <property type="match status" value="1"/>
</dbReference>
<name>A0A7W8Z1S1_9ACTN</name>
<proteinExistence type="predicted"/>
<dbReference type="InterPro" id="IPR042099">
    <property type="entry name" value="ANL_N_sf"/>
</dbReference>
<gene>
    <name evidence="3" type="ORF">BJ981_001575</name>
</gene>
<reference evidence="3 4" key="1">
    <citation type="submission" date="2020-08" db="EMBL/GenBank/DDBJ databases">
        <title>Sequencing the genomes of 1000 actinobacteria strains.</title>
        <authorList>
            <person name="Klenk H.-P."/>
        </authorList>
    </citation>
    <scope>NUCLEOTIDE SEQUENCE [LARGE SCALE GENOMIC DNA]</scope>
    <source>
        <strain evidence="3 4">DSM 45790</strain>
    </source>
</reference>
<protein>
    <submittedName>
        <fullName evidence="3">Acyl-CoA synthetase (AMP-forming)/AMP-acid ligase II</fullName>
    </submittedName>
</protein>
<evidence type="ECO:0000259" key="1">
    <source>
        <dbReference type="Pfam" id="PF00501"/>
    </source>
</evidence>
<keyword evidence="3" id="KW-0436">Ligase</keyword>
<dbReference type="InterPro" id="IPR050237">
    <property type="entry name" value="ATP-dep_AMP-bd_enzyme"/>
</dbReference>
<organism evidence="3 4">
    <name type="scientific">Sphaerisporangium krabiense</name>
    <dbReference type="NCBI Taxonomy" id="763782"/>
    <lineage>
        <taxon>Bacteria</taxon>
        <taxon>Bacillati</taxon>
        <taxon>Actinomycetota</taxon>
        <taxon>Actinomycetes</taxon>
        <taxon>Streptosporangiales</taxon>
        <taxon>Streptosporangiaceae</taxon>
        <taxon>Sphaerisporangium</taxon>
    </lineage>
</organism>